<evidence type="ECO:0000313" key="1">
    <source>
        <dbReference type="EMBL" id="QND57534.1"/>
    </source>
</evidence>
<evidence type="ECO:0000313" key="2">
    <source>
        <dbReference type="Proteomes" id="UP000515465"/>
    </source>
</evidence>
<accession>A0A7G6SSQ2</accession>
<sequence>MVRSPLAVPRGLAFVLIPVASVFSQTQAVGAADKSTVISFEGGQLTITQQKRYGEKVLAFDGKELARNYEVDIDKIVDLGNVRVALVNVADGGNLCGPAKVIVWKPKGGTIQSTKVEQDRCGAPAAAISNGVIYFVPYLMPGASKPLQQWSPFEGLITSGNVIYTPEPGTGWKDIDSSRIDMIEIFRNEGVYKEAENLLGEKVTEIATHMIVSDGIDKTESGVFYASGCAPHNCGVDTFMAVDPNRQKLFFAQLNGEPEPDTWPAVKAWPADVAEAMDKALGWAK</sequence>
<dbReference type="Proteomes" id="UP000515465">
    <property type="component" value="Chromosome"/>
</dbReference>
<organism evidence="1 2">
    <name type="scientific">Mesorhizobium huakuii</name>
    <dbReference type="NCBI Taxonomy" id="28104"/>
    <lineage>
        <taxon>Bacteria</taxon>
        <taxon>Pseudomonadati</taxon>
        <taxon>Pseudomonadota</taxon>
        <taxon>Alphaproteobacteria</taxon>
        <taxon>Hyphomicrobiales</taxon>
        <taxon>Phyllobacteriaceae</taxon>
        <taxon>Mesorhizobium</taxon>
    </lineage>
</organism>
<gene>
    <name evidence="1" type="ORF">HB778_13610</name>
</gene>
<dbReference type="AlphaFoldDB" id="A0A7G6SSQ2"/>
<reference evidence="2" key="1">
    <citation type="journal article" date="2020" name="Mol. Plant Microbe">
        <title>Rhizobial microsymbionts of the narrowly endemic Oxytropis species growing in Kamchatka are characterized by significant genetic diversity and possess a set of genes that are associated with T3SS and T6SS secretion systems and can affect the development of symbiosis.</title>
        <authorList>
            <person name="Safronova V."/>
            <person name="Guro P."/>
            <person name="Sazanova A."/>
            <person name="Kuznetsova I."/>
            <person name="Belimov A."/>
            <person name="Yakubov V."/>
            <person name="Chirak E."/>
            <person name="Afonin A."/>
            <person name="Gogolev Y."/>
            <person name="Andronov E."/>
            <person name="Tikhonovich I."/>
        </authorList>
    </citation>
    <scope>NUCLEOTIDE SEQUENCE [LARGE SCALE GENOMIC DNA]</scope>
    <source>
        <strain evidence="2">583</strain>
    </source>
</reference>
<proteinExistence type="predicted"/>
<dbReference type="RefSeq" id="WP_183464347.1">
    <property type="nucleotide sequence ID" value="NZ_CP050296.1"/>
</dbReference>
<name>A0A7G6SSQ2_9HYPH</name>
<protein>
    <submittedName>
        <fullName evidence="1">Uncharacterized protein</fullName>
    </submittedName>
</protein>
<dbReference type="EMBL" id="CP050296">
    <property type="protein sequence ID" value="QND57534.1"/>
    <property type="molecule type" value="Genomic_DNA"/>
</dbReference>